<dbReference type="RefSeq" id="WP_378958399.1">
    <property type="nucleotide sequence ID" value="NZ_JBHRXC010000001.1"/>
</dbReference>
<dbReference type="GO" id="GO:0008233">
    <property type="term" value="F:peptidase activity"/>
    <property type="evidence" value="ECO:0007669"/>
    <property type="project" value="UniProtKB-KW"/>
</dbReference>
<gene>
    <name evidence="1" type="ORF">ACFOUY_00055</name>
</gene>
<organism evidence="1 2">
    <name type="scientific">Pedobacter jamesrossensis</name>
    <dbReference type="NCBI Taxonomy" id="1908238"/>
    <lineage>
        <taxon>Bacteria</taxon>
        <taxon>Pseudomonadati</taxon>
        <taxon>Bacteroidota</taxon>
        <taxon>Sphingobacteriia</taxon>
        <taxon>Sphingobacteriales</taxon>
        <taxon>Sphingobacteriaceae</taxon>
        <taxon>Pedobacter</taxon>
    </lineage>
</organism>
<proteinExistence type="predicted"/>
<evidence type="ECO:0000313" key="1">
    <source>
        <dbReference type="EMBL" id="MFC4195086.1"/>
    </source>
</evidence>
<keyword evidence="2" id="KW-1185">Reference proteome</keyword>
<reference evidence="2" key="1">
    <citation type="journal article" date="2019" name="Int. J. Syst. Evol. Microbiol.">
        <title>The Global Catalogue of Microorganisms (GCM) 10K type strain sequencing project: providing services to taxonomists for standard genome sequencing and annotation.</title>
        <authorList>
            <consortium name="The Broad Institute Genomics Platform"/>
            <consortium name="The Broad Institute Genome Sequencing Center for Infectious Disease"/>
            <person name="Wu L."/>
            <person name="Ma J."/>
        </authorList>
    </citation>
    <scope>NUCLEOTIDE SEQUENCE [LARGE SCALE GENOMIC DNA]</scope>
    <source>
        <strain evidence="2">CCM 8689</strain>
    </source>
</reference>
<dbReference type="Gene3D" id="2.60.40.2970">
    <property type="match status" value="1"/>
</dbReference>
<evidence type="ECO:0000313" key="2">
    <source>
        <dbReference type="Proteomes" id="UP001595792"/>
    </source>
</evidence>
<dbReference type="Proteomes" id="UP001595792">
    <property type="component" value="Unassembled WGS sequence"/>
</dbReference>
<sequence>MTTKSIIHKGEKVNLKFVVHNNHSNGRSFCKWHTPFEPLMSKYLDIKDEDGNEVAYEGPMAKRIMPPSADSYLVVNPRDTITSNVDLLKTYRLEAGKKYTVSYNSSGVSGLKATNTATFIFENQ</sequence>
<accession>A0ABV8NEE4</accession>
<dbReference type="EMBL" id="JBHSBY010000003">
    <property type="protein sequence ID" value="MFC4195086.1"/>
    <property type="molecule type" value="Genomic_DNA"/>
</dbReference>
<protein>
    <submittedName>
        <fullName evidence="1">Protease</fullName>
    </submittedName>
</protein>
<name>A0ABV8NEE4_9SPHI</name>
<keyword evidence="1" id="KW-0645">Protease</keyword>
<comment type="caution">
    <text evidence="1">The sequence shown here is derived from an EMBL/GenBank/DDBJ whole genome shotgun (WGS) entry which is preliminary data.</text>
</comment>
<dbReference type="GO" id="GO:0006508">
    <property type="term" value="P:proteolysis"/>
    <property type="evidence" value="ECO:0007669"/>
    <property type="project" value="UniProtKB-KW"/>
</dbReference>
<keyword evidence="1" id="KW-0378">Hydrolase</keyword>